<reference evidence="3" key="1">
    <citation type="submission" date="2021-09" db="EMBL/GenBank/DDBJ databases">
        <authorList>
            <consortium name="AG Swart"/>
            <person name="Singh M."/>
            <person name="Singh A."/>
            <person name="Seah K."/>
            <person name="Emmerich C."/>
        </authorList>
    </citation>
    <scope>NUCLEOTIDE SEQUENCE</scope>
    <source>
        <strain evidence="3">ATCC30299</strain>
    </source>
</reference>
<evidence type="ECO:0000313" key="3">
    <source>
        <dbReference type="EMBL" id="CAG9325036.1"/>
    </source>
</evidence>
<evidence type="ECO:0000259" key="2">
    <source>
        <dbReference type="PROSITE" id="PS50003"/>
    </source>
</evidence>
<dbReference type="InterPro" id="IPR011993">
    <property type="entry name" value="PH-like_dom_sf"/>
</dbReference>
<evidence type="ECO:0000313" key="4">
    <source>
        <dbReference type="Proteomes" id="UP001162131"/>
    </source>
</evidence>
<evidence type="ECO:0000256" key="1">
    <source>
        <dbReference type="SAM" id="MobiDB-lite"/>
    </source>
</evidence>
<dbReference type="PROSITE" id="PS50003">
    <property type="entry name" value="PH_DOMAIN"/>
    <property type="match status" value="1"/>
</dbReference>
<organism evidence="3 4">
    <name type="scientific">Blepharisma stoltei</name>
    <dbReference type="NCBI Taxonomy" id="1481888"/>
    <lineage>
        <taxon>Eukaryota</taxon>
        <taxon>Sar</taxon>
        <taxon>Alveolata</taxon>
        <taxon>Ciliophora</taxon>
        <taxon>Postciliodesmatophora</taxon>
        <taxon>Heterotrichea</taxon>
        <taxon>Heterotrichida</taxon>
        <taxon>Blepharismidae</taxon>
        <taxon>Blepharisma</taxon>
    </lineage>
</organism>
<sequence length="355" mass="41168">MGCSCKCQCGSKSDDPALEISQITIKVLEDDQYSLISKKPTNYARSQKIDSTMQSDSKFFSSPDLSENRNQFDAMTFHQASNDLSEQINYQFSENNPYNQISAQTISDISQENSYQASKKTPYQLSEQVSYDISEQIPYEQAIKSISKFPASFVTLWSSDDFLLEGELMRYRPGISRQFVARWCQVTNFEFMYFKNQYSAQCWFDKPLCLVPLSEIKNVKRAKFKVPEKQQKFNKSNNLYQFEIFLNEEDQMTELSRHADESPISQVLMLKASVNDLKQSVENGKLMKRPVRSESPEKQEKKGNSKKGQGYERISWSTREIEWFTAERRLLFSAQDEASCLLWISTIQNAIKNLK</sequence>
<gene>
    <name evidence="3" type="ORF">BSTOLATCC_MIC37782</name>
</gene>
<accession>A0AAU9JTK9</accession>
<feature type="compositionally biased region" description="Basic and acidic residues" evidence="1">
    <location>
        <begin position="291"/>
        <end position="303"/>
    </location>
</feature>
<keyword evidence="4" id="KW-1185">Reference proteome</keyword>
<dbReference type="AlphaFoldDB" id="A0AAU9JTK9"/>
<proteinExistence type="predicted"/>
<feature type="domain" description="PH" evidence="2">
    <location>
        <begin position="161"/>
        <end position="352"/>
    </location>
</feature>
<name>A0AAU9JTK9_9CILI</name>
<protein>
    <recommendedName>
        <fullName evidence="2">PH domain-containing protein</fullName>
    </recommendedName>
</protein>
<dbReference type="InterPro" id="IPR001849">
    <property type="entry name" value="PH_domain"/>
</dbReference>
<dbReference type="Gene3D" id="2.30.29.30">
    <property type="entry name" value="Pleckstrin-homology domain (PH domain)/Phosphotyrosine-binding domain (PTB)"/>
    <property type="match status" value="1"/>
</dbReference>
<comment type="caution">
    <text evidence="3">The sequence shown here is derived from an EMBL/GenBank/DDBJ whole genome shotgun (WGS) entry which is preliminary data.</text>
</comment>
<feature type="region of interest" description="Disordered" evidence="1">
    <location>
        <begin position="285"/>
        <end position="311"/>
    </location>
</feature>
<dbReference type="SUPFAM" id="SSF50729">
    <property type="entry name" value="PH domain-like"/>
    <property type="match status" value="1"/>
</dbReference>
<dbReference type="Proteomes" id="UP001162131">
    <property type="component" value="Unassembled WGS sequence"/>
</dbReference>
<dbReference type="EMBL" id="CAJZBQ010000037">
    <property type="protein sequence ID" value="CAG9325036.1"/>
    <property type="molecule type" value="Genomic_DNA"/>
</dbReference>
<dbReference type="SMART" id="SM00233">
    <property type="entry name" value="PH"/>
    <property type="match status" value="1"/>
</dbReference>